<gene>
    <name evidence="2" type="ORF">RRG08_026941</name>
</gene>
<reference evidence="2" key="1">
    <citation type="journal article" date="2023" name="G3 (Bethesda)">
        <title>A reference genome for the long-term kleptoplast-retaining sea slug Elysia crispata morphotype clarki.</title>
        <authorList>
            <person name="Eastman K.E."/>
            <person name="Pendleton A.L."/>
            <person name="Shaikh M.A."/>
            <person name="Suttiyut T."/>
            <person name="Ogas R."/>
            <person name="Tomko P."/>
            <person name="Gavelis G."/>
            <person name="Widhalm J.R."/>
            <person name="Wisecaver J.H."/>
        </authorList>
    </citation>
    <scope>NUCLEOTIDE SEQUENCE</scope>
    <source>
        <strain evidence="2">ECLA1</strain>
    </source>
</reference>
<accession>A0AAE0YQT1</accession>
<dbReference type="EMBL" id="JAWDGP010005680">
    <property type="protein sequence ID" value="KAK3754347.1"/>
    <property type="molecule type" value="Genomic_DNA"/>
</dbReference>
<evidence type="ECO:0000256" key="1">
    <source>
        <dbReference type="SAM" id="MobiDB-lite"/>
    </source>
</evidence>
<protein>
    <submittedName>
        <fullName evidence="2">Uncharacterized protein</fullName>
    </submittedName>
</protein>
<feature type="region of interest" description="Disordered" evidence="1">
    <location>
        <begin position="1"/>
        <end position="22"/>
    </location>
</feature>
<dbReference type="AlphaFoldDB" id="A0AAE0YQT1"/>
<proteinExistence type="predicted"/>
<name>A0AAE0YQT1_9GAST</name>
<keyword evidence="3" id="KW-1185">Reference proteome</keyword>
<feature type="region of interest" description="Disordered" evidence="1">
    <location>
        <begin position="47"/>
        <end position="69"/>
    </location>
</feature>
<feature type="compositionally biased region" description="Acidic residues" evidence="1">
    <location>
        <begin position="8"/>
        <end position="22"/>
    </location>
</feature>
<dbReference type="Proteomes" id="UP001283361">
    <property type="component" value="Unassembled WGS sequence"/>
</dbReference>
<evidence type="ECO:0000313" key="3">
    <source>
        <dbReference type="Proteomes" id="UP001283361"/>
    </source>
</evidence>
<sequence length="90" mass="10165">MAGRFEDIQMEDLDQPDDDDDIFDDEDYIYDDIYDDDITEGDIAETSFSTGRLPDPPLHNPSDIPGENIGNLRYKVAADKLAEVKKKPGK</sequence>
<evidence type="ECO:0000313" key="2">
    <source>
        <dbReference type="EMBL" id="KAK3754347.1"/>
    </source>
</evidence>
<comment type="caution">
    <text evidence="2">The sequence shown here is derived from an EMBL/GenBank/DDBJ whole genome shotgun (WGS) entry which is preliminary data.</text>
</comment>
<organism evidence="2 3">
    <name type="scientific">Elysia crispata</name>
    <name type="common">lettuce slug</name>
    <dbReference type="NCBI Taxonomy" id="231223"/>
    <lineage>
        <taxon>Eukaryota</taxon>
        <taxon>Metazoa</taxon>
        <taxon>Spiralia</taxon>
        <taxon>Lophotrochozoa</taxon>
        <taxon>Mollusca</taxon>
        <taxon>Gastropoda</taxon>
        <taxon>Heterobranchia</taxon>
        <taxon>Euthyneura</taxon>
        <taxon>Panpulmonata</taxon>
        <taxon>Sacoglossa</taxon>
        <taxon>Placobranchoidea</taxon>
        <taxon>Plakobranchidae</taxon>
        <taxon>Elysia</taxon>
    </lineage>
</organism>